<reference evidence="6 7" key="1">
    <citation type="submission" date="2019-08" db="EMBL/GenBank/DDBJ databases">
        <title>In-depth cultivation of the pig gut microbiome towards novel bacterial diversity and tailored functional studies.</title>
        <authorList>
            <person name="Wylensek D."/>
            <person name="Hitch T.C.A."/>
            <person name="Clavel T."/>
        </authorList>
    </citation>
    <scope>NUCLEOTIDE SEQUENCE [LARGE SCALE GENOMIC DNA]</scope>
    <source>
        <strain evidence="6 7">WCA-389-WT-5B</strain>
    </source>
</reference>
<proteinExistence type="inferred from homology"/>
<comment type="subcellular location">
    <subcellularLocation>
        <location evidence="5">Cell membrane</location>
        <topology evidence="5">Multi-pass membrane protein</topology>
    </subcellularLocation>
    <subcellularLocation>
        <location evidence="1">Membrane</location>
        <topology evidence="1">Multi-pass membrane protein</topology>
    </subcellularLocation>
</comment>
<keyword evidence="4 5" id="KW-0472">Membrane</keyword>
<keyword evidence="5" id="KW-1003">Cell membrane</keyword>
<evidence type="ECO:0000256" key="4">
    <source>
        <dbReference type="ARBA" id="ARBA00023136"/>
    </source>
</evidence>
<feature type="transmembrane region" description="Helical" evidence="5">
    <location>
        <begin position="61"/>
        <end position="82"/>
    </location>
</feature>
<dbReference type="GO" id="GO:0009977">
    <property type="term" value="F:proton motive force dependent protein transmembrane transporter activity"/>
    <property type="evidence" value="ECO:0007669"/>
    <property type="project" value="TreeGrafter"/>
</dbReference>
<dbReference type="GO" id="GO:0043953">
    <property type="term" value="P:protein transport by the Tat complex"/>
    <property type="evidence" value="ECO:0007669"/>
    <property type="project" value="UniProtKB-UniRule"/>
</dbReference>
<feature type="transmembrane region" description="Helical" evidence="5">
    <location>
        <begin position="204"/>
        <end position="225"/>
    </location>
</feature>
<feature type="transmembrane region" description="Helical" evidence="5">
    <location>
        <begin position="182"/>
        <end position="198"/>
    </location>
</feature>
<evidence type="ECO:0000313" key="6">
    <source>
        <dbReference type="EMBL" id="MSS82195.1"/>
    </source>
</evidence>
<dbReference type="GO" id="GO:0033281">
    <property type="term" value="C:TAT protein transport complex"/>
    <property type="evidence" value="ECO:0007669"/>
    <property type="project" value="UniProtKB-UniRule"/>
</dbReference>
<name>A0A6N7VYR3_ACIFE</name>
<comment type="function">
    <text evidence="5">Part of the twin-arginine translocation (Tat) system that transports large folded proteins containing a characteristic twin-arginine motif in their signal peptide across membranes.</text>
</comment>
<evidence type="ECO:0000256" key="3">
    <source>
        <dbReference type="ARBA" id="ARBA00022989"/>
    </source>
</evidence>
<evidence type="ECO:0000256" key="1">
    <source>
        <dbReference type="ARBA" id="ARBA00004141"/>
    </source>
</evidence>
<dbReference type="HAMAP" id="MF_00902">
    <property type="entry name" value="TatC"/>
    <property type="match status" value="1"/>
</dbReference>
<comment type="subunit">
    <text evidence="5">Forms a complex with TatA.</text>
</comment>
<keyword evidence="2 5" id="KW-0812">Transmembrane</keyword>
<dbReference type="OrthoDB" id="9777044at2"/>
<dbReference type="RefSeq" id="WP_154488092.1">
    <property type="nucleotide sequence ID" value="NZ_VULN01000007.1"/>
</dbReference>
<feature type="transmembrane region" description="Helical" evidence="5">
    <location>
        <begin position="144"/>
        <end position="170"/>
    </location>
</feature>
<keyword evidence="5" id="KW-0811">Translocation</keyword>
<dbReference type="PANTHER" id="PTHR30371:SF0">
    <property type="entry name" value="SEC-INDEPENDENT PROTEIN TRANSLOCASE PROTEIN TATC, CHLOROPLASTIC-RELATED"/>
    <property type="match status" value="1"/>
</dbReference>
<protein>
    <recommendedName>
        <fullName evidence="5">Sec-independent protein translocase protein TatC</fullName>
    </recommendedName>
</protein>
<feature type="transmembrane region" description="Helical" evidence="5">
    <location>
        <begin position="94"/>
        <end position="116"/>
    </location>
</feature>
<evidence type="ECO:0000256" key="2">
    <source>
        <dbReference type="ARBA" id="ARBA00022692"/>
    </source>
</evidence>
<keyword evidence="3 5" id="KW-1133">Transmembrane helix</keyword>
<dbReference type="PRINTS" id="PR01840">
    <property type="entry name" value="TATCFAMILY"/>
</dbReference>
<comment type="caution">
    <text evidence="6">The sequence shown here is derived from an EMBL/GenBank/DDBJ whole genome shotgun (WGS) entry which is preliminary data.</text>
</comment>
<feature type="transmembrane region" description="Helical" evidence="5">
    <location>
        <begin position="21"/>
        <end position="41"/>
    </location>
</feature>
<dbReference type="Proteomes" id="UP000441455">
    <property type="component" value="Unassembled WGS sequence"/>
</dbReference>
<dbReference type="EMBL" id="VULN01000007">
    <property type="protein sequence ID" value="MSS82195.1"/>
    <property type="molecule type" value="Genomic_DNA"/>
</dbReference>
<accession>A0A6N7VYR3</accession>
<gene>
    <name evidence="5 6" type="primary">tatC</name>
    <name evidence="6" type="ORF">FX155_06250</name>
</gene>
<keyword evidence="5" id="KW-0813">Transport</keyword>
<evidence type="ECO:0000313" key="7">
    <source>
        <dbReference type="Proteomes" id="UP000441455"/>
    </source>
</evidence>
<keyword evidence="5" id="KW-0653">Protein transport</keyword>
<sequence>MTFTEHLGELRTRLIRCLMGLAVGGALSFWQIDRIVAFLTAPVPQLYVMKPAEAFMIYVKIALWSGAILASPLLAWEFWAFLVPAFTEREKRALLLFIPSSVLLFLAGLAFSYGLILPQGLFFLRSFSSGAVQSLWSLEAYLDFVVLMVLPVGLFFNLPLVLLLLAKMGLVTSERLKKARRYVIVLAFVVAAIITPTTDMVSQTLLAIPLILLYEISLVLIRVLLKR</sequence>
<organism evidence="6 7">
    <name type="scientific">Acidaminococcus fermentans</name>
    <dbReference type="NCBI Taxonomy" id="905"/>
    <lineage>
        <taxon>Bacteria</taxon>
        <taxon>Bacillati</taxon>
        <taxon>Bacillota</taxon>
        <taxon>Negativicutes</taxon>
        <taxon>Acidaminococcales</taxon>
        <taxon>Acidaminococcaceae</taxon>
        <taxon>Acidaminococcus</taxon>
    </lineage>
</organism>
<dbReference type="InterPro" id="IPR002033">
    <property type="entry name" value="TatC"/>
</dbReference>
<evidence type="ECO:0000256" key="5">
    <source>
        <dbReference type="HAMAP-Rule" id="MF_00902"/>
    </source>
</evidence>
<dbReference type="AlphaFoldDB" id="A0A6N7VYR3"/>
<dbReference type="NCBIfam" id="TIGR00945">
    <property type="entry name" value="tatC"/>
    <property type="match status" value="1"/>
</dbReference>
<dbReference type="PANTHER" id="PTHR30371">
    <property type="entry name" value="SEC-INDEPENDENT PROTEIN TRANSLOCASE PROTEIN TATC"/>
    <property type="match status" value="1"/>
</dbReference>
<dbReference type="Pfam" id="PF00902">
    <property type="entry name" value="TatC"/>
    <property type="match status" value="1"/>
</dbReference>
<comment type="similarity">
    <text evidence="5">Belongs to the TatC family.</text>
</comment>
<dbReference type="GO" id="GO:0065002">
    <property type="term" value="P:intracellular protein transmembrane transport"/>
    <property type="evidence" value="ECO:0007669"/>
    <property type="project" value="TreeGrafter"/>
</dbReference>